<dbReference type="RefSeq" id="WP_148896104.1">
    <property type="nucleotide sequence ID" value="NZ_VNIB01000007.1"/>
</dbReference>
<protein>
    <submittedName>
        <fullName evidence="3">Uncharacterized protein</fullName>
    </submittedName>
</protein>
<accession>A0A5D3WHL4</accession>
<comment type="caution">
    <text evidence="3">The sequence shown here is derived from an EMBL/GenBank/DDBJ whole genome shotgun (WGS) entry which is preliminary data.</text>
</comment>
<keyword evidence="2" id="KW-0732">Signal</keyword>
<feature type="chain" id="PRO_5022676762" evidence="2">
    <location>
        <begin position="20"/>
        <end position="168"/>
    </location>
</feature>
<organism evidence="3 4">
    <name type="scientific">Geothermobacter ehrlichii</name>
    <dbReference type="NCBI Taxonomy" id="213224"/>
    <lineage>
        <taxon>Bacteria</taxon>
        <taxon>Pseudomonadati</taxon>
        <taxon>Thermodesulfobacteriota</taxon>
        <taxon>Desulfuromonadia</taxon>
        <taxon>Desulfuromonadales</taxon>
        <taxon>Geothermobacteraceae</taxon>
        <taxon>Geothermobacter</taxon>
    </lineage>
</organism>
<evidence type="ECO:0000256" key="1">
    <source>
        <dbReference type="SAM" id="MobiDB-lite"/>
    </source>
</evidence>
<evidence type="ECO:0000313" key="3">
    <source>
        <dbReference type="EMBL" id="TYO98339.1"/>
    </source>
</evidence>
<proteinExistence type="predicted"/>
<evidence type="ECO:0000313" key="4">
    <source>
        <dbReference type="Proteomes" id="UP000324159"/>
    </source>
</evidence>
<dbReference type="AlphaFoldDB" id="A0A5D3WHL4"/>
<dbReference type="OrthoDB" id="9832332at2"/>
<dbReference type="EMBL" id="VNIB01000007">
    <property type="protein sequence ID" value="TYO98339.1"/>
    <property type="molecule type" value="Genomic_DNA"/>
</dbReference>
<feature type="signal peptide" evidence="2">
    <location>
        <begin position="1"/>
        <end position="19"/>
    </location>
</feature>
<dbReference type="Proteomes" id="UP000324159">
    <property type="component" value="Unassembled WGS sequence"/>
</dbReference>
<reference evidence="3 4" key="1">
    <citation type="submission" date="2019-07" db="EMBL/GenBank/DDBJ databases">
        <title>Genomic Encyclopedia of Type Strains, Phase IV (KMG-IV): sequencing the most valuable type-strain genomes for metagenomic binning, comparative biology and taxonomic classification.</title>
        <authorList>
            <person name="Goeker M."/>
        </authorList>
    </citation>
    <scope>NUCLEOTIDE SEQUENCE [LARGE SCALE GENOMIC DNA]</scope>
    <source>
        <strain evidence="3 4">SS015</strain>
    </source>
</reference>
<name>A0A5D3WHL4_9BACT</name>
<keyword evidence="4" id="KW-1185">Reference proteome</keyword>
<sequence length="168" mass="16685">MKRILTMILLLGLVVPAFAADTGEKAATNGTDCASDVRPVVKTVFEAGEKAGKPLETMVAEAIKIGPNLCGVLVVARELGYAEEAVLAALQKARVDNNVIARVAMDAGCDPQVVARVVGQEELAGLGYTSGPAGTVGTGGTGGAPVATPATIGGGGRGVSTVSPSAVQ</sequence>
<feature type="region of interest" description="Disordered" evidence="1">
    <location>
        <begin position="137"/>
        <end position="168"/>
    </location>
</feature>
<gene>
    <name evidence="3" type="ORF">EDC39_107140</name>
</gene>
<evidence type="ECO:0000256" key="2">
    <source>
        <dbReference type="SAM" id="SignalP"/>
    </source>
</evidence>